<dbReference type="GO" id="GO:0006995">
    <property type="term" value="P:cellular response to nitrogen starvation"/>
    <property type="evidence" value="ECO:0007669"/>
    <property type="project" value="TreeGrafter"/>
</dbReference>
<sequence>MQGTCQKCRQPLLFDTSNTNIPTTSDSISALSRSSYDLLSASERRPLPPQQQQQQSPTTSTLTGRLPQARRTLYQTATQPRSTAYPINRGAPPNPNPTRLHVPSPYPATPLGPADSFVVLDHVAQSLAALPPTRSPGPSLPSVPSSTSNTSIAGDETSTPAAPHPLTPHLTQLTHLTTFLSSRSSIDHPLCTECMDLLLGMMGRELEEGKKEKERLGAWEREVLKRREGGGEGGAEKVTREGLQREIAKYRKAERLAITDLKSVESERLSLDAEIAALDLEEAELAKEEEGFWRDHSSYILEASSLRDRTNALQTRYEHDMKELEKLQKTNVYNDAFCIGQEAGFGTINGLRLGRLPHIPVEWPEINAAWGHTLLLLHTIARKFGYTFVGWRLVPMGSFSWIERLPAGGGGGGGAGAGEVLELYGTPSFALNRLLQNRRFDQAMVAVHKDKIGDVSIKLQFGSEETWTRALRHNVPRLATRELVASL</sequence>
<dbReference type="GO" id="GO:0000407">
    <property type="term" value="C:phagophore assembly site"/>
    <property type="evidence" value="ECO:0007669"/>
    <property type="project" value="TreeGrafter"/>
</dbReference>
<proteinExistence type="inferred from homology"/>
<dbReference type="GO" id="GO:0000423">
    <property type="term" value="P:mitophagy"/>
    <property type="evidence" value="ECO:0007669"/>
    <property type="project" value="TreeGrafter"/>
</dbReference>
<keyword evidence="6" id="KW-1185">Reference proteome</keyword>
<dbReference type="GO" id="GO:0034271">
    <property type="term" value="C:phosphatidylinositol 3-kinase complex, class III, type I"/>
    <property type="evidence" value="ECO:0007669"/>
    <property type="project" value="TreeGrafter"/>
</dbReference>
<accession>A0A1Y2G167</accession>
<dbReference type="GO" id="GO:0045324">
    <property type="term" value="P:late endosome to vacuole transport"/>
    <property type="evidence" value="ECO:0007669"/>
    <property type="project" value="TreeGrafter"/>
</dbReference>
<dbReference type="AlphaFoldDB" id="A0A1Y2G167"/>
<dbReference type="GO" id="GO:0030674">
    <property type="term" value="F:protein-macromolecule adaptor activity"/>
    <property type="evidence" value="ECO:0007669"/>
    <property type="project" value="TreeGrafter"/>
</dbReference>
<dbReference type="GO" id="GO:0034272">
    <property type="term" value="C:phosphatidylinositol 3-kinase complex, class III, type II"/>
    <property type="evidence" value="ECO:0007669"/>
    <property type="project" value="TreeGrafter"/>
</dbReference>
<dbReference type="PANTHER" id="PTHR12768">
    <property type="entry name" value="BECLIN 1"/>
    <property type="match status" value="1"/>
</dbReference>
<feature type="region of interest" description="Disordered" evidence="2">
    <location>
        <begin position="129"/>
        <end position="168"/>
    </location>
</feature>
<feature type="region of interest" description="Disordered" evidence="2">
    <location>
        <begin position="45"/>
        <end position="108"/>
    </location>
</feature>
<dbReference type="Gene3D" id="1.10.418.40">
    <property type="entry name" value="Autophagy protein 6/Beclin 1"/>
    <property type="match status" value="1"/>
</dbReference>
<evidence type="ECO:0000256" key="2">
    <source>
        <dbReference type="SAM" id="MobiDB-lite"/>
    </source>
</evidence>
<feature type="compositionally biased region" description="Low complexity" evidence="2">
    <location>
        <begin position="142"/>
        <end position="151"/>
    </location>
</feature>
<dbReference type="Gene3D" id="6.10.250.3110">
    <property type="match status" value="1"/>
</dbReference>
<dbReference type="GO" id="GO:0000045">
    <property type="term" value="P:autophagosome assembly"/>
    <property type="evidence" value="ECO:0007669"/>
    <property type="project" value="TreeGrafter"/>
</dbReference>
<comment type="similarity">
    <text evidence="1">Belongs to the beclin family.</text>
</comment>
<dbReference type="Proteomes" id="UP000193467">
    <property type="component" value="Unassembled WGS sequence"/>
</dbReference>
<dbReference type="FunCoup" id="A0A1Y2G167">
    <property type="interactions" value="247"/>
</dbReference>
<name>A0A1Y2G167_9BASI</name>
<dbReference type="STRING" id="106004.A0A1Y2G167"/>
<evidence type="ECO:0000259" key="4">
    <source>
        <dbReference type="Pfam" id="PF17675"/>
    </source>
</evidence>
<evidence type="ECO:0000259" key="3">
    <source>
        <dbReference type="Pfam" id="PF04111"/>
    </source>
</evidence>
<evidence type="ECO:0000256" key="1">
    <source>
        <dbReference type="ARBA" id="ARBA00005965"/>
    </source>
</evidence>
<evidence type="ECO:0000313" key="5">
    <source>
        <dbReference type="EMBL" id="ORY89722.1"/>
    </source>
</evidence>
<feature type="compositionally biased region" description="Low complexity" evidence="2">
    <location>
        <begin position="50"/>
        <end position="63"/>
    </location>
</feature>
<gene>
    <name evidence="5" type="ORF">BCR35DRAFT_320486</name>
</gene>
<dbReference type="EMBL" id="MCGR01000005">
    <property type="protein sequence ID" value="ORY89722.1"/>
    <property type="molecule type" value="Genomic_DNA"/>
</dbReference>
<feature type="compositionally biased region" description="Polar residues" evidence="2">
    <location>
        <begin position="73"/>
        <end position="82"/>
    </location>
</feature>
<dbReference type="Pfam" id="PF04111">
    <property type="entry name" value="APG6"/>
    <property type="match status" value="1"/>
</dbReference>
<comment type="caution">
    <text evidence="5">The sequence shown here is derived from an EMBL/GenBank/DDBJ whole genome shotgun (WGS) entry which is preliminary data.</text>
</comment>
<dbReference type="OrthoDB" id="20368at2759"/>
<dbReference type="InterPro" id="IPR041691">
    <property type="entry name" value="Atg6/beclin_CC"/>
</dbReference>
<dbReference type="InterPro" id="IPR007243">
    <property type="entry name" value="Atg6/Beclin"/>
</dbReference>
<dbReference type="InParanoid" id="A0A1Y2G167"/>
<reference evidence="5 6" key="1">
    <citation type="submission" date="2016-07" db="EMBL/GenBank/DDBJ databases">
        <title>Pervasive Adenine N6-methylation of Active Genes in Fungi.</title>
        <authorList>
            <consortium name="DOE Joint Genome Institute"/>
            <person name="Mondo S.J."/>
            <person name="Dannebaum R.O."/>
            <person name="Kuo R.C."/>
            <person name="Labutti K."/>
            <person name="Haridas S."/>
            <person name="Kuo A."/>
            <person name="Salamov A."/>
            <person name="Ahrendt S.R."/>
            <person name="Lipzen A."/>
            <person name="Sullivan W."/>
            <person name="Andreopoulos W.B."/>
            <person name="Clum A."/>
            <person name="Lindquist E."/>
            <person name="Daum C."/>
            <person name="Ramamoorthy G.K."/>
            <person name="Gryganskyi A."/>
            <person name="Culley D."/>
            <person name="Magnuson J.K."/>
            <person name="James T.Y."/>
            <person name="O'Malley M.A."/>
            <person name="Stajich J.E."/>
            <person name="Spatafora J.W."/>
            <person name="Visel A."/>
            <person name="Grigoriev I.V."/>
        </authorList>
    </citation>
    <scope>NUCLEOTIDE SEQUENCE [LARGE SCALE GENOMIC DNA]</scope>
    <source>
        <strain evidence="5 6">62-1032</strain>
    </source>
</reference>
<dbReference type="InterPro" id="IPR038274">
    <property type="entry name" value="Atg6/Beclin_C_sf"/>
</dbReference>
<dbReference type="Pfam" id="PF17675">
    <property type="entry name" value="APG6_N"/>
    <property type="match status" value="1"/>
</dbReference>
<dbReference type="GO" id="GO:0043548">
    <property type="term" value="F:phosphatidylinositol 3-kinase binding"/>
    <property type="evidence" value="ECO:0007669"/>
    <property type="project" value="TreeGrafter"/>
</dbReference>
<protein>
    <submittedName>
        <fullName evidence="5">Autophagy protein Apg6-domain-containing protein</fullName>
    </submittedName>
</protein>
<organism evidence="5 6">
    <name type="scientific">Leucosporidium creatinivorum</name>
    <dbReference type="NCBI Taxonomy" id="106004"/>
    <lineage>
        <taxon>Eukaryota</taxon>
        <taxon>Fungi</taxon>
        <taxon>Dikarya</taxon>
        <taxon>Basidiomycota</taxon>
        <taxon>Pucciniomycotina</taxon>
        <taxon>Microbotryomycetes</taxon>
        <taxon>Leucosporidiales</taxon>
        <taxon>Leucosporidium</taxon>
    </lineage>
</organism>
<feature type="domain" description="Atg6/beclin coiled-coil" evidence="4">
    <location>
        <begin position="189"/>
        <end position="324"/>
    </location>
</feature>
<dbReference type="PANTHER" id="PTHR12768:SF4">
    <property type="entry name" value="BECLIN-1"/>
    <property type="match status" value="1"/>
</dbReference>
<evidence type="ECO:0000313" key="6">
    <source>
        <dbReference type="Proteomes" id="UP000193467"/>
    </source>
</evidence>
<dbReference type="InterPro" id="IPR040455">
    <property type="entry name" value="Atg6_BARA"/>
</dbReference>
<feature type="domain" description="Atg6 BARA" evidence="3">
    <location>
        <begin position="327"/>
        <end position="447"/>
    </location>
</feature>